<dbReference type="InterPro" id="IPR009057">
    <property type="entry name" value="Homeodomain-like_sf"/>
</dbReference>
<organism evidence="5 6">
    <name type="scientific">Flavobacterium silvaticum</name>
    <dbReference type="NCBI Taxonomy" id="1852020"/>
    <lineage>
        <taxon>Bacteria</taxon>
        <taxon>Pseudomonadati</taxon>
        <taxon>Bacteroidota</taxon>
        <taxon>Flavobacteriia</taxon>
        <taxon>Flavobacteriales</taxon>
        <taxon>Flavobacteriaceae</taxon>
        <taxon>Flavobacterium</taxon>
    </lineage>
</organism>
<keyword evidence="1" id="KW-0805">Transcription regulation</keyword>
<dbReference type="Proteomes" id="UP000712080">
    <property type="component" value="Unassembled WGS sequence"/>
</dbReference>
<dbReference type="GO" id="GO:0043565">
    <property type="term" value="F:sequence-specific DNA binding"/>
    <property type="evidence" value="ECO:0007669"/>
    <property type="project" value="InterPro"/>
</dbReference>
<comment type="caution">
    <text evidence="5">The sequence shown here is derived from an EMBL/GenBank/DDBJ whole genome shotgun (WGS) entry which is preliminary data.</text>
</comment>
<dbReference type="PANTHER" id="PTHR43280">
    <property type="entry name" value="ARAC-FAMILY TRANSCRIPTIONAL REGULATOR"/>
    <property type="match status" value="1"/>
</dbReference>
<sequence>MKNILAYNLFESLNKREDVYKIENEIYISETGQIDSNGLSYPLKTKYTVCCICIKGELTGKIDLKEYHIKAPGMAISLPGQILEHGTSSADFLGILIYMSESFTKNFNLLMGHSIAISIMDRPYVKLTDKQLEAMLAYCDMAKSVMLTKDNPHKLATITHLTIAYFYGIGYFLHQVDDVESKSNDKIITDRFLHEVRQHFKKERRVEFYAEKLQLSPNYLSHKVKDVTNKTAGQWIDEYIALEAKALLKSTNMTIQQIADELNFPSQSFFGKFFKRVVGISPKYYK</sequence>
<evidence type="ECO:0000313" key="6">
    <source>
        <dbReference type="Proteomes" id="UP000712080"/>
    </source>
</evidence>
<dbReference type="AlphaFoldDB" id="A0A972JFP9"/>
<dbReference type="RefSeq" id="WP_169526401.1">
    <property type="nucleotide sequence ID" value="NZ_JAAMPU010000100.1"/>
</dbReference>
<evidence type="ECO:0000259" key="4">
    <source>
        <dbReference type="PROSITE" id="PS01124"/>
    </source>
</evidence>
<evidence type="ECO:0000256" key="2">
    <source>
        <dbReference type="ARBA" id="ARBA00023125"/>
    </source>
</evidence>
<dbReference type="EMBL" id="JAAMPU010000100">
    <property type="protein sequence ID" value="NMH27401.1"/>
    <property type="molecule type" value="Genomic_DNA"/>
</dbReference>
<evidence type="ECO:0000256" key="3">
    <source>
        <dbReference type="ARBA" id="ARBA00023163"/>
    </source>
</evidence>
<protein>
    <submittedName>
        <fullName evidence="5">AraC family transcriptional regulator</fullName>
    </submittedName>
</protein>
<evidence type="ECO:0000313" key="5">
    <source>
        <dbReference type="EMBL" id="NMH27401.1"/>
    </source>
</evidence>
<reference evidence="5" key="1">
    <citation type="submission" date="2020-02" db="EMBL/GenBank/DDBJ databases">
        <title>Flavobacterium sp. genome.</title>
        <authorList>
            <person name="Jung H.S."/>
            <person name="Baek J.H."/>
            <person name="Jeon C.O."/>
        </authorList>
    </citation>
    <scope>NUCLEOTIDE SEQUENCE</scope>
    <source>
        <strain evidence="5">SE-s28</strain>
    </source>
</reference>
<dbReference type="PANTHER" id="PTHR43280:SF32">
    <property type="entry name" value="TRANSCRIPTIONAL REGULATORY PROTEIN"/>
    <property type="match status" value="1"/>
</dbReference>
<keyword evidence="2" id="KW-0238">DNA-binding</keyword>
<accession>A0A972JFP9</accession>
<name>A0A972JFP9_9FLAO</name>
<proteinExistence type="predicted"/>
<keyword evidence="6" id="KW-1185">Reference proteome</keyword>
<dbReference type="PROSITE" id="PS01124">
    <property type="entry name" value="HTH_ARAC_FAMILY_2"/>
    <property type="match status" value="1"/>
</dbReference>
<dbReference type="Pfam" id="PF12833">
    <property type="entry name" value="HTH_18"/>
    <property type="match status" value="1"/>
</dbReference>
<dbReference type="SMART" id="SM00342">
    <property type="entry name" value="HTH_ARAC"/>
    <property type="match status" value="1"/>
</dbReference>
<feature type="domain" description="HTH araC/xylS-type" evidence="4">
    <location>
        <begin position="190"/>
        <end position="286"/>
    </location>
</feature>
<dbReference type="SUPFAM" id="SSF46689">
    <property type="entry name" value="Homeodomain-like"/>
    <property type="match status" value="1"/>
</dbReference>
<dbReference type="GO" id="GO:0003700">
    <property type="term" value="F:DNA-binding transcription factor activity"/>
    <property type="evidence" value="ECO:0007669"/>
    <property type="project" value="InterPro"/>
</dbReference>
<keyword evidence="3" id="KW-0804">Transcription</keyword>
<dbReference type="InterPro" id="IPR018060">
    <property type="entry name" value="HTH_AraC"/>
</dbReference>
<gene>
    <name evidence="5" type="ORF">G6047_05095</name>
</gene>
<evidence type="ECO:0000256" key="1">
    <source>
        <dbReference type="ARBA" id="ARBA00023015"/>
    </source>
</evidence>
<dbReference type="Gene3D" id="1.10.10.60">
    <property type="entry name" value="Homeodomain-like"/>
    <property type="match status" value="1"/>
</dbReference>